<keyword evidence="2" id="KW-0808">Transferase</keyword>
<keyword evidence="5" id="KW-0863">Zinc-finger</keyword>
<dbReference type="Gene3D" id="3.30.40.10">
    <property type="entry name" value="Zinc/RING finger domain, C3HC4 (zinc finger)"/>
    <property type="match status" value="1"/>
</dbReference>
<dbReference type="InterPro" id="IPR013083">
    <property type="entry name" value="Znf_RING/FYVE/PHD"/>
</dbReference>
<evidence type="ECO:0000256" key="10">
    <source>
        <dbReference type="SAM" id="Phobius"/>
    </source>
</evidence>
<dbReference type="PaxDb" id="6239-F58E6.12"/>
<dbReference type="InParanoid" id="B2D6L6"/>
<feature type="transmembrane region" description="Helical" evidence="10">
    <location>
        <begin position="122"/>
        <end position="142"/>
    </location>
</feature>
<feature type="transmembrane region" description="Helical" evidence="10">
    <location>
        <begin position="163"/>
        <end position="188"/>
    </location>
</feature>
<sequence>MGETTSINSAISSNSSLSLASTQVQSPEKPVRPAWLLASFSESTTSGSRRICRICQMHEGDMVRPCDCAGTMGDVHEECLTKWVNMSNKKTCEICKSEYTNSGAQFKPIKQWSKPKCSLNNIFHVLIIVLLGLLISYVVIVMEERCFYKRIIEKNMYARPDDTGRICVIIILSLAILNNVYTLIAQFIRYLKSQRQIRFINKHLTI</sequence>
<accession>B2D6L6</accession>
<dbReference type="GO" id="GO:0008270">
    <property type="term" value="F:zinc ion binding"/>
    <property type="evidence" value="ECO:0007669"/>
    <property type="project" value="UniProtKB-KW"/>
</dbReference>
<keyword evidence="13" id="KW-1185">Reference proteome</keyword>
<dbReference type="SMR" id="B2D6L6"/>
<dbReference type="GO" id="GO:0016020">
    <property type="term" value="C:membrane"/>
    <property type="evidence" value="ECO:0007669"/>
    <property type="project" value="UniProtKB-SubCell"/>
</dbReference>
<dbReference type="OMA" id="CAGTMGD"/>
<evidence type="ECO:0000313" key="13">
    <source>
        <dbReference type="Proteomes" id="UP000001940"/>
    </source>
</evidence>
<dbReference type="GO" id="GO:0004842">
    <property type="term" value="F:ubiquitin-protein transferase activity"/>
    <property type="evidence" value="ECO:0000250"/>
    <property type="project" value="WormBase"/>
</dbReference>
<dbReference type="PANTHER" id="PTHR46065">
    <property type="entry name" value="E3 UBIQUITIN-PROTEIN LIGASE MARCH 2/3 FAMILY MEMBER"/>
    <property type="match status" value="1"/>
</dbReference>
<evidence type="ECO:0000256" key="3">
    <source>
        <dbReference type="ARBA" id="ARBA00022692"/>
    </source>
</evidence>
<proteinExistence type="predicted"/>
<dbReference type="InterPro" id="IPR011016">
    <property type="entry name" value="Znf_RING-CH"/>
</dbReference>
<evidence type="ECO:0000256" key="8">
    <source>
        <dbReference type="ARBA" id="ARBA00022989"/>
    </source>
</evidence>
<evidence type="ECO:0000256" key="4">
    <source>
        <dbReference type="ARBA" id="ARBA00022723"/>
    </source>
</evidence>
<organism evidence="12 13">
    <name type="scientific">Caenorhabditis elegans</name>
    <dbReference type="NCBI Taxonomy" id="6239"/>
    <lineage>
        <taxon>Eukaryota</taxon>
        <taxon>Metazoa</taxon>
        <taxon>Ecdysozoa</taxon>
        <taxon>Nematoda</taxon>
        <taxon>Chromadorea</taxon>
        <taxon>Rhabditida</taxon>
        <taxon>Rhabditina</taxon>
        <taxon>Rhabditomorpha</taxon>
        <taxon>Rhabditoidea</taxon>
        <taxon>Rhabditidae</taxon>
        <taxon>Peloderinae</taxon>
        <taxon>Caenorhabditis</taxon>
    </lineage>
</organism>
<dbReference type="AlphaFoldDB" id="B2D6L6"/>
<keyword evidence="7" id="KW-0862">Zinc</keyword>
<comment type="subcellular location">
    <subcellularLocation>
        <location evidence="1">Membrane</location>
        <topology evidence="1">Multi-pass membrane protein</topology>
    </subcellularLocation>
</comment>
<dbReference type="GO" id="GO:0016567">
    <property type="term" value="P:protein ubiquitination"/>
    <property type="evidence" value="ECO:0000318"/>
    <property type="project" value="GO_Central"/>
</dbReference>
<dbReference type="GO" id="GO:0000209">
    <property type="term" value="P:protein polyubiquitination"/>
    <property type="evidence" value="ECO:0000250"/>
    <property type="project" value="WormBase"/>
</dbReference>
<keyword evidence="6" id="KW-0833">Ubl conjugation pathway</keyword>
<dbReference type="HOGENOM" id="CLU_115551_0_0_1"/>
<evidence type="ECO:0000256" key="2">
    <source>
        <dbReference type="ARBA" id="ARBA00022679"/>
    </source>
</evidence>
<dbReference type="GeneID" id="6418739"/>
<reference evidence="12 13" key="1">
    <citation type="journal article" date="1998" name="Science">
        <title>Genome sequence of the nematode C. elegans: a platform for investigating biology.</title>
        <authorList>
            <consortium name="The C. elegans sequencing consortium"/>
            <person name="Sulson J.E."/>
            <person name="Waterston R."/>
        </authorList>
    </citation>
    <scope>NUCLEOTIDE SEQUENCE [LARGE SCALE GENOMIC DNA]</scope>
    <source>
        <strain evidence="12 13">Bristol N2</strain>
    </source>
</reference>
<gene>
    <name evidence="12 14" type="primary">marc-1</name>
    <name evidence="12" type="ORF">CELE_F58E6.12</name>
    <name evidence="14" type="ORF">F58E6.12</name>
</gene>
<keyword evidence="9 10" id="KW-0472">Membrane</keyword>
<dbReference type="Bgee" id="WBGene00077696">
    <property type="expression patterns" value="Expressed in pharyngeal muscle cell (C elegans) and 2 other cell types or tissues"/>
</dbReference>
<dbReference type="EMBL" id="BX284605">
    <property type="protein sequence ID" value="CAQ35048.1"/>
    <property type="molecule type" value="Genomic_DNA"/>
</dbReference>
<dbReference type="STRING" id="6239.F58E6.12.1"/>
<evidence type="ECO:0000256" key="6">
    <source>
        <dbReference type="ARBA" id="ARBA00022786"/>
    </source>
</evidence>
<dbReference type="OrthoDB" id="273089at2759"/>
<dbReference type="KEGG" id="cel:CELE_F58E6.12"/>
<protein>
    <submittedName>
        <fullName evidence="12">RING-CH-type domain-containing protein</fullName>
    </submittedName>
</protein>
<dbReference type="eggNOG" id="KOG1609">
    <property type="taxonomic scope" value="Eukaryota"/>
</dbReference>
<dbReference type="SMART" id="SM00744">
    <property type="entry name" value="RINGv"/>
    <property type="match status" value="1"/>
</dbReference>
<feature type="domain" description="RING-CH-type" evidence="11">
    <location>
        <begin position="44"/>
        <end position="102"/>
    </location>
</feature>
<dbReference type="SUPFAM" id="SSF57850">
    <property type="entry name" value="RING/U-box"/>
    <property type="match status" value="1"/>
</dbReference>
<keyword evidence="8 10" id="KW-1133">Transmembrane helix</keyword>
<dbReference type="RefSeq" id="NP_001122964.1">
    <property type="nucleotide sequence ID" value="NM_001129492.3"/>
</dbReference>
<evidence type="ECO:0000313" key="14">
    <source>
        <dbReference type="WormBase" id="F58E6.12"/>
    </source>
</evidence>
<evidence type="ECO:0000256" key="5">
    <source>
        <dbReference type="ARBA" id="ARBA00022771"/>
    </source>
</evidence>
<dbReference type="PANTHER" id="PTHR46065:SF3">
    <property type="entry name" value="FI20425P1"/>
    <property type="match status" value="1"/>
</dbReference>
<evidence type="ECO:0000313" key="12">
    <source>
        <dbReference type="EMBL" id="CAQ35048.1"/>
    </source>
</evidence>
<evidence type="ECO:0000259" key="11">
    <source>
        <dbReference type="PROSITE" id="PS51292"/>
    </source>
</evidence>
<dbReference type="CTD" id="6418739"/>
<name>B2D6L6_CAEEL</name>
<evidence type="ECO:0000256" key="1">
    <source>
        <dbReference type="ARBA" id="ARBA00004141"/>
    </source>
</evidence>
<dbReference type="UCSC" id="F58E6.12">
    <property type="organism name" value="c. elegans"/>
</dbReference>
<dbReference type="WormBase" id="F58E6.12">
    <property type="protein sequence ID" value="CE42529"/>
    <property type="gene ID" value="WBGene00077696"/>
    <property type="gene designation" value="marc-1"/>
</dbReference>
<keyword evidence="4" id="KW-0479">Metal-binding</keyword>
<keyword evidence="3 10" id="KW-0812">Transmembrane</keyword>
<evidence type="ECO:0000256" key="9">
    <source>
        <dbReference type="ARBA" id="ARBA00023136"/>
    </source>
</evidence>
<dbReference type="FunFam" id="3.30.40.10:FF:000963">
    <property type="entry name" value="Uncharacterized protein, isoform A"/>
    <property type="match status" value="1"/>
</dbReference>
<dbReference type="PROSITE" id="PS51292">
    <property type="entry name" value="ZF_RING_CH"/>
    <property type="match status" value="1"/>
</dbReference>
<dbReference type="AGR" id="WB:WBGene00077696"/>
<dbReference type="Proteomes" id="UP000001940">
    <property type="component" value="Chromosome V"/>
</dbReference>
<evidence type="ECO:0000256" key="7">
    <source>
        <dbReference type="ARBA" id="ARBA00022833"/>
    </source>
</evidence>
<dbReference type="Pfam" id="PF12906">
    <property type="entry name" value="RINGv"/>
    <property type="match status" value="1"/>
</dbReference>